<dbReference type="Pfam" id="PF12385">
    <property type="entry name" value="Peptidase_C70"/>
    <property type="match status" value="1"/>
</dbReference>
<accession>A0A2T7BD14</accession>
<dbReference type="SUPFAM" id="SSF55846">
    <property type="entry name" value="N-acetylmuramoyl-L-alanine amidase-like"/>
    <property type="match status" value="1"/>
</dbReference>
<dbReference type="GO" id="GO:0008745">
    <property type="term" value="F:N-acetylmuramoyl-L-alanine amidase activity"/>
    <property type="evidence" value="ECO:0007669"/>
    <property type="project" value="InterPro"/>
</dbReference>
<comment type="caution">
    <text evidence="2">The sequence shown here is derived from an EMBL/GenBank/DDBJ whole genome shotgun (WGS) entry which is preliminary data.</text>
</comment>
<reference evidence="2 3" key="1">
    <citation type="submission" date="2018-04" db="EMBL/GenBank/DDBJ databases">
        <title>Chitinophaga fuyangensis sp. nov., isolated from soil in a chemical factory.</title>
        <authorList>
            <person name="Chen K."/>
        </authorList>
    </citation>
    <scope>NUCLEOTIDE SEQUENCE [LARGE SCALE GENOMIC DNA]</scope>
    <source>
        <strain evidence="2 3">LY-1</strain>
    </source>
</reference>
<dbReference type="Proteomes" id="UP000244450">
    <property type="component" value="Unassembled WGS sequence"/>
</dbReference>
<gene>
    <name evidence="2" type="ORF">DCC81_21475</name>
</gene>
<dbReference type="GO" id="GO:0009253">
    <property type="term" value="P:peptidoglycan catabolic process"/>
    <property type="evidence" value="ECO:0007669"/>
    <property type="project" value="InterPro"/>
</dbReference>
<evidence type="ECO:0000313" key="3">
    <source>
        <dbReference type="Proteomes" id="UP000244450"/>
    </source>
</evidence>
<sequence>MASLHRSLAYAGSNLSQIESDFPDFKQVKTEFVLPLYNYTPPGNDKPASRAAAGFQALPQTLQLSDTAYQQDIALALLTGNNMVGFVYYWIMQFNNSQQVPLDLQKLVGNLALGIDVKMNGHVTQQLSALPFILMPPTSTPTTNTPSLLLRRGVAGMAAATDGGDTNAALEKLLNETLVLLNTDALAKLQAAVPNTPLASIIAFTSLSFKKDGEKMPVMNVPGYQALAGQAREQFSIIVSDTDYNLLKSLPAATFNALFDFPLTIPALNPVVVKGDVTFTGTDPVKYSNLTSYDLVLDYTGNSAKYAWDNYTNTDIPGRKVNFDFHAQNDIILDTQSAGTVTLTVKLYDGSIVWKHSYQPDDTTLQAVHIEIPLVQVPVLTADPGSPGSNNQPIKGQVVEISGKCLMKDITVVLQAKNKATDADWKVIGVATTDITGSFTMPYPLGSYEVAQALISLSPDNPIPVSTIPLASQQSPLQTITTDYLYLLIEGVDCSGDEDADADCSCHSTDSKTPRLPDQKDLIGSDKFSQDLGGGTCMNLTTPNRTLSEQTYYAIVRTSDPDVANYVLEKSTVQQLDGFQKVSFTLGDGQKVERVEVSYETPIRWQDAPDTIDKDNHLSIYQAVNVAHGHLLTYKSVLKADGYSLGDLLYSLPLAPGQKKEIVVFDYKRSLQGSETQQLSQRESLSAGIVDDRSIIDSLSGSIDQYLQGQSSASTGGVSAGLGVGAILGPVGAVLGVSGGYSSSSSNASQNSSRNTSQAFGETLRNAIMQSSSAYRQQNGTLIDTIQEGQQYSTTTEVVANHNHCHSLTMLYFEVLRHYAVFQELVQVEECIFVPLIMTNFTMENIHKWRDVLAANLMYRPSNTYLPMFRGLNPLLKGFDANDRVLTNWSNVDFPAGRYCDETITEITGQINFRVSIPRPKTRFDRILSLPIVKKTVTTQGGVDVVGTVEDNIKNAVIGAIVPCAAGGPSIKRETNTTEVITRGQIFDMFMTLDANYETVPPAKCIRVNFDSVDTPNIPFLYFNDAYTPLDFFAGMEKEKKLWDAYASLLGMTTNELLHYFSNNVIADWDQIFNDYIAPMLIAKLIDQYKITIKPLTGLDFTPLDKYNGGNRLLRYTLRGDTSQARVDITQLDILYNIAFANQMEFFQYIDLRVESLRVNYATAHYNGTIVSKTLNDDLVDGVKDIYTPLNFDEKRNPRKEDKFIVNELITHLNSNVEYYNKVLWRALDIDRRYLLLDGFHIQVYDDLNQPGPMKSLASIVKNQLIGIAGNSLIFPVAAGVKVDRSYIVVSQNADGQPSNEVKISLLDHYKPLTPPDPFRISVPTRGVFAEAVMGACDACEPVKDNSSQDWDKFTTDEPTAINPVTVPTPAPTDWKAVFKDFASPLVNIQNAPALPAPGAGLAGLSDLLGKADIFKDITGLDANQKNAMATYLSNQENAKAFAQMAKDMAVQAHNTQNDDKIKSAINDAQASGNLTKDDAGKLTKDHIQQMIDGGETKRTDAAAAAAKKPSLTDAAVKAVDQGKAVKAEQTDATTGKTEKVDIEGGGPENVLADAGGTIPLLQQENDLACWATVATMMECWRESASLSVETVLGMAGQTWLDKFTAKQGLRSSEKDPFVEAMHMTAEPPASYTLQRYIDLVKTYGPLWITTDAATAAGQFSPHARLLKKITGTGTPDGIGTYFYFNDPYTGTEVRESFSDFQSAFEQMVTDNPGQLYKQIVHFIEAVGPGEGGSGSGTSAAPTAAQLNSNKPTATDSIIINKNALKKVTSVTNWGDTSVSHNTTVSGRRNGNDVIHLILHETAADTGNGFSPPYTAHMVVRNDATVWQFNDLLELEAHANTFNEKSVGIEFVNRGWLASPKTKYDDGTGTLQPCPPRGTACTSTGDCQNCDSQSPLYSYGHEAIPATEGGLAAQQKTLFAEDKGYLWCFWGMGFNIYRLPQSKDQLEKEKELVEWLVRDLPIAYLNWVSDGSKWDATKPSSQVLAGWLGIPITATGMPVLDLPNIKDTWLQVVSYNDVKSYWTFKAADTPAAADKDKKQFFIFTTGFSYITFANMKTTPGILSHNAVYENHSDGSFLTLYTWLRIEKGKDKDKAFDLCKSLMKDHFIKATVTADPAGKKRTVILLDVSDGNLA</sequence>
<dbReference type="InterPro" id="IPR002502">
    <property type="entry name" value="Amidase_domain"/>
</dbReference>
<dbReference type="Gene3D" id="3.40.80.10">
    <property type="entry name" value="Peptidoglycan recognition protein-like"/>
    <property type="match status" value="1"/>
</dbReference>
<proteinExistence type="predicted"/>
<evidence type="ECO:0000313" key="2">
    <source>
        <dbReference type="EMBL" id="PUZ22986.1"/>
    </source>
</evidence>
<feature type="domain" description="N-acetylmuramoyl-L-alanine amidase" evidence="1">
    <location>
        <begin position="1791"/>
        <end position="1862"/>
    </location>
</feature>
<name>A0A2T7BD14_9BACT</name>
<dbReference type="RefSeq" id="WP_108688730.1">
    <property type="nucleotide sequence ID" value="NZ_QCYK01000003.1"/>
</dbReference>
<evidence type="ECO:0000259" key="1">
    <source>
        <dbReference type="Pfam" id="PF01510"/>
    </source>
</evidence>
<dbReference type="OrthoDB" id="4312432at2"/>
<dbReference type="EMBL" id="QCYK01000003">
    <property type="protein sequence ID" value="PUZ22986.1"/>
    <property type="molecule type" value="Genomic_DNA"/>
</dbReference>
<keyword evidence="3" id="KW-1185">Reference proteome</keyword>
<organism evidence="2 3">
    <name type="scientific">Chitinophaga parva</name>
    <dbReference type="NCBI Taxonomy" id="2169414"/>
    <lineage>
        <taxon>Bacteria</taxon>
        <taxon>Pseudomonadati</taxon>
        <taxon>Bacteroidota</taxon>
        <taxon>Chitinophagia</taxon>
        <taxon>Chitinophagales</taxon>
        <taxon>Chitinophagaceae</taxon>
        <taxon>Chitinophaga</taxon>
    </lineage>
</organism>
<dbReference type="InterPro" id="IPR022118">
    <property type="entry name" value="Peptidase_C70_AvrRpt2"/>
</dbReference>
<dbReference type="InterPro" id="IPR036505">
    <property type="entry name" value="Amidase/PGRP_sf"/>
</dbReference>
<dbReference type="Pfam" id="PF01510">
    <property type="entry name" value="Amidase_2"/>
    <property type="match status" value="1"/>
</dbReference>
<protein>
    <recommendedName>
        <fullName evidence="1">N-acetylmuramoyl-L-alanine amidase domain-containing protein</fullName>
    </recommendedName>
</protein>